<dbReference type="Proteomes" id="UP000186110">
    <property type="component" value="Chromosome"/>
</dbReference>
<dbReference type="EC" id="2.4.1.255" evidence="3"/>
<sequence>MATFEENFVAVLQRAWQGQLEFVQLIDCASQMEARKLGSLSAVLYQTWLSRNTSPYAYAGYFNLGTTLSNENDFPGAEVAYRKSIELHPTFAQPRLNLGSLFERMGQPEKALAEWRWVANNLPAQPPENKPLLLMACNHLGRVLENQKQLQEALEWLTKSLTLEPTQSDALHHWVHLRQKQCIWPVYPAFSGISLEAMQESTSALAMMSVSDDPVRQLNAARRFVEKKVASNVPKLANPKGYGHRKLRIAYVSSDFSLHPVSMLTAELFELHDRDAFEVYGFCWSPEDGSGLRRRVMQAMDHFIRIDKMADDVAAQLIRTHEIDILVDLQGQTAGARANLLAYRPAPIQITYLGLPATTGLPSIDYVIADRFLIPEEAAPFYSEKPLYMPDVYQVSDRKRPVGPKPTRAQCGLPPEGFVFCSLNNNYKYTPEVFAAWMRILHRTPNSVLLLLADNPWAKENLIRAAEAQGIEKTRLVFAARTSPEDYLARYGIVDLFLDTFPFNAGTTANDALWMGLPVLTYTGRSFASRMAGALLTAAKLEELITYNLADYEEKAVFLAQHPEECQRLRTHLEEVRRSGALFDTPRFVKNLEDRLKRLVEAL</sequence>
<dbReference type="PANTHER" id="PTHR44998">
    <property type="match status" value="1"/>
</dbReference>
<dbReference type="SUPFAM" id="SSF48452">
    <property type="entry name" value="TPR-like"/>
    <property type="match status" value="1"/>
</dbReference>
<dbReference type="KEGG" id="rsb:RS694_02825"/>
<dbReference type="RefSeq" id="WP_076069298.1">
    <property type="nucleotide sequence ID" value="NZ_CP019239.1"/>
</dbReference>
<feature type="domain" description="O-GlcNAc transferase C-terminal" evidence="9">
    <location>
        <begin position="407"/>
        <end position="592"/>
    </location>
</feature>
<dbReference type="SMART" id="SM00028">
    <property type="entry name" value="TPR"/>
    <property type="match status" value="3"/>
</dbReference>
<keyword evidence="11" id="KW-1185">Reference proteome</keyword>
<organism evidence="10 11">
    <name type="scientific">Rhodoferax saidenbachensis</name>
    <dbReference type="NCBI Taxonomy" id="1484693"/>
    <lineage>
        <taxon>Bacteria</taxon>
        <taxon>Pseudomonadati</taxon>
        <taxon>Pseudomonadota</taxon>
        <taxon>Betaproteobacteria</taxon>
        <taxon>Burkholderiales</taxon>
        <taxon>Comamonadaceae</taxon>
        <taxon>Rhodoferax</taxon>
    </lineage>
</organism>
<evidence type="ECO:0000256" key="5">
    <source>
        <dbReference type="ARBA" id="ARBA00022679"/>
    </source>
</evidence>
<dbReference type="SUPFAM" id="SSF53756">
    <property type="entry name" value="UDP-Glycosyltransferase/glycogen phosphorylase"/>
    <property type="match status" value="1"/>
</dbReference>
<dbReference type="Pfam" id="PF13844">
    <property type="entry name" value="Glyco_transf_41"/>
    <property type="match status" value="2"/>
</dbReference>
<protein>
    <recommendedName>
        <fullName evidence="3">protein O-GlcNAc transferase</fullName>
        <ecNumber evidence="3">2.4.1.255</ecNumber>
    </recommendedName>
</protein>
<feature type="repeat" description="TPR" evidence="8">
    <location>
        <begin position="134"/>
        <end position="167"/>
    </location>
</feature>
<evidence type="ECO:0000256" key="2">
    <source>
        <dbReference type="ARBA" id="ARBA00005386"/>
    </source>
</evidence>
<reference evidence="10 11" key="1">
    <citation type="submission" date="2017-01" db="EMBL/GenBank/DDBJ databases">
        <authorList>
            <person name="Mah S.A."/>
            <person name="Swanson W.J."/>
            <person name="Moy G.W."/>
            <person name="Vacquier V.D."/>
        </authorList>
    </citation>
    <scope>NUCLEOTIDE SEQUENCE [LARGE SCALE GENOMIC DNA]</scope>
    <source>
        <strain evidence="10 11">DSM 22694</strain>
    </source>
</reference>
<dbReference type="PROSITE" id="PS50005">
    <property type="entry name" value="TPR"/>
    <property type="match status" value="2"/>
</dbReference>
<proteinExistence type="inferred from homology"/>
<evidence type="ECO:0000256" key="1">
    <source>
        <dbReference type="ARBA" id="ARBA00004922"/>
    </source>
</evidence>
<evidence type="ECO:0000259" key="9">
    <source>
        <dbReference type="Pfam" id="PF13844"/>
    </source>
</evidence>
<dbReference type="GO" id="GO:0097363">
    <property type="term" value="F:protein O-acetylglucosaminyltransferase activity"/>
    <property type="evidence" value="ECO:0007669"/>
    <property type="project" value="UniProtKB-EC"/>
</dbReference>
<dbReference type="Pfam" id="PF13374">
    <property type="entry name" value="TPR_10"/>
    <property type="match status" value="1"/>
</dbReference>
<feature type="domain" description="O-GlcNAc transferase C-terminal" evidence="9">
    <location>
        <begin position="244"/>
        <end position="399"/>
    </location>
</feature>
<comment type="pathway">
    <text evidence="1">Protein modification; protein glycosylation.</text>
</comment>
<feature type="repeat" description="TPR" evidence="8">
    <location>
        <begin position="58"/>
        <end position="91"/>
    </location>
</feature>
<dbReference type="InterPro" id="IPR011990">
    <property type="entry name" value="TPR-like_helical_dom_sf"/>
</dbReference>
<gene>
    <name evidence="10" type="ORF">RS694_02825</name>
</gene>
<evidence type="ECO:0000256" key="8">
    <source>
        <dbReference type="PROSITE-ProRule" id="PRU00339"/>
    </source>
</evidence>
<dbReference type="Gene3D" id="3.40.50.2000">
    <property type="entry name" value="Glycogen Phosphorylase B"/>
    <property type="match status" value="1"/>
</dbReference>
<dbReference type="eggNOG" id="COG4976">
    <property type="taxonomic scope" value="Bacteria"/>
</dbReference>
<keyword evidence="5 10" id="KW-0808">Transferase</keyword>
<accession>A0A1P8K6N2</accession>
<dbReference type="eggNOG" id="COG3914">
    <property type="taxonomic scope" value="Bacteria"/>
</dbReference>
<evidence type="ECO:0000256" key="7">
    <source>
        <dbReference type="ARBA" id="ARBA00022803"/>
    </source>
</evidence>
<keyword evidence="7 8" id="KW-0802">TPR repeat</keyword>
<dbReference type="Pfam" id="PF13431">
    <property type="entry name" value="TPR_17"/>
    <property type="match status" value="1"/>
</dbReference>
<evidence type="ECO:0000256" key="6">
    <source>
        <dbReference type="ARBA" id="ARBA00022737"/>
    </source>
</evidence>
<dbReference type="PANTHER" id="PTHR44998:SF1">
    <property type="entry name" value="UDP-N-ACETYLGLUCOSAMINE--PEPTIDE N-ACETYLGLUCOSAMINYLTRANSFERASE 110 KDA SUBUNIT"/>
    <property type="match status" value="1"/>
</dbReference>
<dbReference type="AlphaFoldDB" id="A0A1P8K6N2"/>
<evidence type="ECO:0000313" key="11">
    <source>
        <dbReference type="Proteomes" id="UP000186110"/>
    </source>
</evidence>
<dbReference type="Gene3D" id="3.40.50.11380">
    <property type="match status" value="1"/>
</dbReference>
<dbReference type="EMBL" id="CP019239">
    <property type="protein sequence ID" value="APW41591.1"/>
    <property type="molecule type" value="Genomic_DNA"/>
</dbReference>
<dbReference type="InterPro" id="IPR029489">
    <property type="entry name" value="OGT/SEC/SPY_C"/>
</dbReference>
<dbReference type="InterPro" id="IPR019734">
    <property type="entry name" value="TPR_rpt"/>
</dbReference>
<keyword evidence="6" id="KW-0677">Repeat</keyword>
<name>A0A1P8K6N2_9BURK</name>
<evidence type="ECO:0000256" key="4">
    <source>
        <dbReference type="ARBA" id="ARBA00022676"/>
    </source>
</evidence>
<comment type="similarity">
    <text evidence="2">Belongs to the glycosyltransferase 41 family. O-GlcNAc transferase subfamily.</text>
</comment>
<dbReference type="Gene3D" id="1.25.40.10">
    <property type="entry name" value="Tetratricopeptide repeat domain"/>
    <property type="match status" value="2"/>
</dbReference>
<keyword evidence="4" id="KW-0328">Glycosyltransferase</keyword>
<evidence type="ECO:0000313" key="10">
    <source>
        <dbReference type="EMBL" id="APW41591.1"/>
    </source>
</evidence>
<evidence type="ECO:0000256" key="3">
    <source>
        <dbReference type="ARBA" id="ARBA00011970"/>
    </source>
</evidence>
<dbReference type="STRING" id="1484693.RS694_02825"/>